<dbReference type="PROSITE" id="PS51257">
    <property type="entry name" value="PROKAR_LIPOPROTEIN"/>
    <property type="match status" value="1"/>
</dbReference>
<dbReference type="InterPro" id="IPR026634">
    <property type="entry name" value="TPST-like"/>
</dbReference>
<protein>
    <submittedName>
        <fullName evidence="2">Sulfotransferase</fullName>
    </submittedName>
</protein>
<reference evidence="3" key="1">
    <citation type="submission" date="2006-08" db="EMBL/GenBank/DDBJ databases">
        <title>Complete sequence of Alkalilimnicola ehrilichei MLHE-1.</title>
        <authorList>
            <person name="Copeland A."/>
            <person name="Lucas S."/>
            <person name="Lapidus A."/>
            <person name="Barry K."/>
            <person name="Detter J.C."/>
            <person name="Glavina del Rio T."/>
            <person name="Hammon N."/>
            <person name="Israni S."/>
            <person name="Dalin E."/>
            <person name="Tice H."/>
            <person name="Pitluck S."/>
            <person name="Sims D."/>
            <person name="Brettin T."/>
            <person name="Bruce D."/>
            <person name="Han C."/>
            <person name="Tapia R."/>
            <person name="Gilna P."/>
            <person name="Schmutz J."/>
            <person name="Larimer F."/>
            <person name="Land M."/>
            <person name="Hauser L."/>
            <person name="Kyrpides N."/>
            <person name="Mikhailova N."/>
            <person name="Oremland R.S."/>
            <person name="Hoeft S.E."/>
            <person name="Switzer-Blum J."/>
            <person name="Kulp T."/>
            <person name="King G."/>
            <person name="Tabita R."/>
            <person name="Witte B."/>
            <person name="Santini J.M."/>
            <person name="Basu P."/>
            <person name="Hollibaugh J.T."/>
            <person name="Xie G."/>
            <person name="Stolz J.F."/>
            <person name="Richardson P."/>
        </authorList>
    </citation>
    <scope>NUCLEOTIDE SEQUENCE [LARGE SCALE GENOMIC DNA]</scope>
    <source>
        <strain evidence="3">ATCC BAA-1101 / DSM 17681 / MLHE-1</strain>
    </source>
</reference>
<evidence type="ECO:0000313" key="3">
    <source>
        <dbReference type="Proteomes" id="UP000001962"/>
    </source>
</evidence>
<dbReference type="PANTHER" id="PTHR12788:SF10">
    <property type="entry name" value="PROTEIN-TYROSINE SULFOTRANSFERASE"/>
    <property type="match status" value="1"/>
</dbReference>
<dbReference type="SUPFAM" id="SSF52540">
    <property type="entry name" value="P-loop containing nucleoside triphosphate hydrolases"/>
    <property type="match status" value="1"/>
</dbReference>
<dbReference type="HOGENOM" id="CLU_046916_1_2_6"/>
<dbReference type="GO" id="GO:0008476">
    <property type="term" value="F:protein-tyrosine sulfotransferase activity"/>
    <property type="evidence" value="ECO:0007669"/>
    <property type="project" value="InterPro"/>
</dbReference>
<evidence type="ECO:0000256" key="1">
    <source>
        <dbReference type="ARBA" id="ARBA00022679"/>
    </source>
</evidence>
<organism evidence="2 3">
    <name type="scientific">Alkalilimnicola ehrlichii (strain ATCC BAA-1101 / DSM 17681 / MLHE-1)</name>
    <dbReference type="NCBI Taxonomy" id="187272"/>
    <lineage>
        <taxon>Bacteria</taxon>
        <taxon>Pseudomonadati</taxon>
        <taxon>Pseudomonadota</taxon>
        <taxon>Gammaproteobacteria</taxon>
        <taxon>Chromatiales</taxon>
        <taxon>Ectothiorhodospiraceae</taxon>
        <taxon>Alkalilimnicola</taxon>
    </lineage>
</organism>
<dbReference type="Pfam" id="PF13469">
    <property type="entry name" value="Sulfotransfer_3"/>
    <property type="match status" value="1"/>
</dbReference>
<dbReference type="Gene3D" id="3.40.50.300">
    <property type="entry name" value="P-loop containing nucleotide triphosphate hydrolases"/>
    <property type="match status" value="1"/>
</dbReference>
<keyword evidence="1 2" id="KW-0808">Transferase</keyword>
<accession>Q0A669</accession>
<dbReference type="AlphaFoldDB" id="Q0A669"/>
<gene>
    <name evidence="2" type="ordered locus">Mlg_2328</name>
</gene>
<dbReference type="eggNOG" id="COG0615">
    <property type="taxonomic scope" value="Bacteria"/>
</dbReference>
<keyword evidence="3" id="KW-1185">Reference proteome</keyword>
<dbReference type="RefSeq" id="WP_011630062.1">
    <property type="nucleotide sequence ID" value="NC_008340.1"/>
</dbReference>
<name>Q0A669_ALKEH</name>
<dbReference type="OrthoDB" id="9815894at2"/>
<evidence type="ECO:0000313" key="2">
    <source>
        <dbReference type="EMBL" id="ABI57668.1"/>
    </source>
</evidence>
<dbReference type="EMBL" id="CP000453">
    <property type="protein sequence ID" value="ABI57668.1"/>
    <property type="molecule type" value="Genomic_DNA"/>
</dbReference>
<dbReference type="Proteomes" id="UP000001962">
    <property type="component" value="Chromosome"/>
</dbReference>
<sequence>MIDRSIFVCGCERSGTTMLGALLGAASGCVATPESQFKFDGINAISDELDTKTIYDLFVSSYRFKLWQVAPPSIKDIEGVNSLKGLLFLFVKEYAKQKGKNLDRLHTWVDHTPGNIDHIQRLYTEFPNSMFVHVIRDGRAVTASMKSLRWGARTAFDGADIWQKKVARGLAASHLNPSYVYTVRYEDLVLDPVHEMKNLCSFLGVDFEERIFRSNSFEVPEYTQSQHKLVGKKQDPDRISAWRSALSAREVEVFEYLTGDMLSSLGYEKVFSRPRRVTYPEWILFLIKAAEGKVATKLYQRGARKKFQS</sequence>
<dbReference type="PANTHER" id="PTHR12788">
    <property type="entry name" value="PROTEIN-TYROSINE SULFOTRANSFERASE 2"/>
    <property type="match status" value="1"/>
</dbReference>
<proteinExistence type="predicted"/>
<dbReference type="InterPro" id="IPR027417">
    <property type="entry name" value="P-loop_NTPase"/>
</dbReference>
<dbReference type="KEGG" id="aeh:Mlg_2328"/>